<keyword evidence="1" id="KW-0812">Transmembrane</keyword>
<accession>A0A8T0H932</accession>
<keyword evidence="1" id="KW-1133">Transmembrane helix</keyword>
<gene>
    <name evidence="2" type="ORF">KC19_7G172300</name>
</gene>
<sequence length="120" mass="14111">MKHRGLSRRNRNQLQDVWATLVALVRTIFVNGLMVMLAPVLAPISLAIQLWNSLPTWRQVKRSLPRSFGEVKRIPYQIWRSVPSFRQLMDMLLRLVQTLLRDCMTRHTQEISQSTRQPAF</sequence>
<comment type="caution">
    <text evidence="2">The sequence shown here is derived from an EMBL/GenBank/DDBJ whole genome shotgun (WGS) entry which is preliminary data.</text>
</comment>
<organism evidence="2 3">
    <name type="scientific">Ceratodon purpureus</name>
    <name type="common">Fire moss</name>
    <name type="synonym">Dicranum purpureum</name>
    <dbReference type="NCBI Taxonomy" id="3225"/>
    <lineage>
        <taxon>Eukaryota</taxon>
        <taxon>Viridiplantae</taxon>
        <taxon>Streptophyta</taxon>
        <taxon>Embryophyta</taxon>
        <taxon>Bryophyta</taxon>
        <taxon>Bryophytina</taxon>
        <taxon>Bryopsida</taxon>
        <taxon>Dicranidae</taxon>
        <taxon>Pseudoditrichales</taxon>
        <taxon>Ditrichaceae</taxon>
        <taxon>Ceratodon</taxon>
    </lineage>
</organism>
<evidence type="ECO:0000256" key="1">
    <source>
        <dbReference type="SAM" id="Phobius"/>
    </source>
</evidence>
<protein>
    <submittedName>
        <fullName evidence="2">Uncharacterized protein</fullName>
    </submittedName>
</protein>
<reference evidence="2" key="1">
    <citation type="submission" date="2020-06" db="EMBL/GenBank/DDBJ databases">
        <title>WGS assembly of Ceratodon purpureus strain R40.</title>
        <authorList>
            <person name="Carey S.B."/>
            <person name="Jenkins J."/>
            <person name="Shu S."/>
            <person name="Lovell J.T."/>
            <person name="Sreedasyam A."/>
            <person name="Maumus F."/>
            <person name="Tiley G.P."/>
            <person name="Fernandez-Pozo N."/>
            <person name="Barry K."/>
            <person name="Chen C."/>
            <person name="Wang M."/>
            <person name="Lipzen A."/>
            <person name="Daum C."/>
            <person name="Saski C.A."/>
            <person name="Payton A.C."/>
            <person name="Mcbreen J.C."/>
            <person name="Conrad R.E."/>
            <person name="Kollar L.M."/>
            <person name="Olsson S."/>
            <person name="Huttunen S."/>
            <person name="Landis J.B."/>
            <person name="Wickett N.J."/>
            <person name="Johnson M.G."/>
            <person name="Rensing S.A."/>
            <person name="Grimwood J."/>
            <person name="Schmutz J."/>
            <person name="Mcdaniel S.F."/>
        </authorList>
    </citation>
    <scope>NUCLEOTIDE SEQUENCE</scope>
    <source>
        <strain evidence="2">R40</strain>
    </source>
</reference>
<feature type="transmembrane region" description="Helical" evidence="1">
    <location>
        <begin position="21"/>
        <end position="48"/>
    </location>
</feature>
<dbReference type="AlphaFoldDB" id="A0A8T0H932"/>
<keyword evidence="1" id="KW-0472">Membrane</keyword>
<dbReference type="EMBL" id="CM026428">
    <property type="protein sequence ID" value="KAG0567923.1"/>
    <property type="molecule type" value="Genomic_DNA"/>
</dbReference>
<dbReference type="Proteomes" id="UP000822688">
    <property type="component" value="Chromosome 7"/>
</dbReference>
<evidence type="ECO:0000313" key="3">
    <source>
        <dbReference type="Proteomes" id="UP000822688"/>
    </source>
</evidence>
<name>A0A8T0H932_CERPU</name>
<keyword evidence="3" id="KW-1185">Reference proteome</keyword>
<evidence type="ECO:0000313" key="2">
    <source>
        <dbReference type="EMBL" id="KAG0567923.1"/>
    </source>
</evidence>
<dbReference type="OrthoDB" id="1973396at2759"/>
<proteinExistence type="predicted"/>